<dbReference type="SUPFAM" id="SSF51161">
    <property type="entry name" value="Trimeric LpxA-like enzymes"/>
    <property type="match status" value="1"/>
</dbReference>
<dbReference type="InterPro" id="IPR018357">
    <property type="entry name" value="Hexapep_transf_CS"/>
</dbReference>
<dbReference type="PANTHER" id="PTHR23416">
    <property type="entry name" value="SIALIC ACID SYNTHASE-RELATED"/>
    <property type="match status" value="1"/>
</dbReference>
<accession>A0A7G5EB97</accession>
<keyword evidence="1 4" id="KW-0808">Transferase</keyword>
<dbReference type="InterPro" id="IPR051159">
    <property type="entry name" value="Hexapeptide_acetyltransf"/>
</dbReference>
<dbReference type="PANTHER" id="PTHR23416:SF78">
    <property type="entry name" value="LIPOPOLYSACCHARIDE BIOSYNTHESIS O-ACETYL TRANSFERASE WBBJ-RELATED"/>
    <property type="match status" value="1"/>
</dbReference>
<dbReference type="CDD" id="cd04647">
    <property type="entry name" value="LbH_MAT_like"/>
    <property type="match status" value="1"/>
</dbReference>
<evidence type="ECO:0000313" key="5">
    <source>
        <dbReference type="Proteomes" id="UP000515450"/>
    </source>
</evidence>
<dbReference type="InterPro" id="IPR011004">
    <property type="entry name" value="Trimer_LpxA-like_sf"/>
</dbReference>
<dbReference type="PROSITE" id="PS00101">
    <property type="entry name" value="HEXAPEP_TRANSFERASES"/>
    <property type="match status" value="1"/>
</dbReference>
<reference evidence="4 5" key="1">
    <citation type="journal article" date="2020" name="G3 (Bethesda)">
        <title>CeMbio - The Caenorhabditis elegans Microbiome Resource.</title>
        <authorList>
            <person name="Dirksen P."/>
            <person name="Assie A."/>
            <person name="Zimmermann J."/>
            <person name="Zhang F."/>
            <person name="Tietje A.M."/>
            <person name="Marsh S.A."/>
            <person name="Felix M.A."/>
            <person name="Shapira M."/>
            <person name="Kaleta C."/>
            <person name="Schulenburg H."/>
            <person name="Samuel B."/>
        </authorList>
    </citation>
    <scope>NUCLEOTIDE SEQUENCE [LARGE SCALE GENOMIC DNA]</scope>
    <source>
        <strain evidence="4 5">BIGb0170</strain>
    </source>
</reference>
<protein>
    <submittedName>
        <fullName evidence="4">Acetyltransferase</fullName>
    </submittedName>
</protein>
<dbReference type="InterPro" id="IPR001451">
    <property type="entry name" value="Hexapep"/>
</dbReference>
<dbReference type="Proteomes" id="UP000515450">
    <property type="component" value="Chromosome"/>
</dbReference>
<dbReference type="Pfam" id="PF00132">
    <property type="entry name" value="Hexapep"/>
    <property type="match status" value="1"/>
</dbReference>
<sequence>MYKRYGFLGGIRLIVSILHTRLFYRRARLLRLPFDIRNRRLIDLGNKLTTGFGCRLEVHPVEKREQKYLIFGNNVQLNDYVHIAAGEQVVIGNDVLIASRVFISDLNHGSYSGDNQDSPLTKPNERLLSASPIYIKDNVWIGENVCVLAGVTIGRGSIVGSMSVVTKDIPDFSIAVGVPAKVIKQFDFKENKWVSV</sequence>
<proteinExistence type="predicted"/>
<dbReference type="GO" id="GO:0016746">
    <property type="term" value="F:acyltransferase activity"/>
    <property type="evidence" value="ECO:0007669"/>
    <property type="project" value="UniProtKB-KW"/>
</dbReference>
<evidence type="ECO:0000256" key="3">
    <source>
        <dbReference type="ARBA" id="ARBA00023315"/>
    </source>
</evidence>
<keyword evidence="3" id="KW-0012">Acyltransferase</keyword>
<keyword evidence="5" id="KW-1185">Reference proteome</keyword>
<dbReference type="Gene3D" id="2.160.10.10">
    <property type="entry name" value="Hexapeptide repeat proteins"/>
    <property type="match status" value="1"/>
</dbReference>
<evidence type="ECO:0000256" key="1">
    <source>
        <dbReference type="ARBA" id="ARBA00022679"/>
    </source>
</evidence>
<gene>
    <name evidence="4" type="ORF">HS960_19980</name>
</gene>
<keyword evidence="2" id="KW-0677">Repeat</keyword>
<evidence type="ECO:0000313" key="4">
    <source>
        <dbReference type="EMBL" id="QMV71272.1"/>
    </source>
</evidence>
<dbReference type="AlphaFoldDB" id="A0A7G5EB97"/>
<evidence type="ECO:0000256" key="2">
    <source>
        <dbReference type="ARBA" id="ARBA00022737"/>
    </source>
</evidence>
<dbReference type="EMBL" id="CP058555">
    <property type="protein sequence ID" value="QMV71272.1"/>
    <property type="molecule type" value="Genomic_DNA"/>
</dbReference>
<organism evidence="4 5">
    <name type="scientific">Sphingobacterium paramultivorum</name>
    <dbReference type="NCBI Taxonomy" id="2886510"/>
    <lineage>
        <taxon>Bacteria</taxon>
        <taxon>Pseudomonadati</taxon>
        <taxon>Bacteroidota</taxon>
        <taxon>Sphingobacteriia</taxon>
        <taxon>Sphingobacteriales</taxon>
        <taxon>Sphingobacteriaceae</taxon>
        <taxon>Sphingobacterium</taxon>
    </lineage>
</organism>
<name>A0A7G5EB97_9SPHI</name>